<comment type="similarity">
    <text evidence="7">Belongs to the methyl-accepting chemotaxis (MCP) protein family.</text>
</comment>
<dbReference type="PROSITE" id="PS50111">
    <property type="entry name" value="CHEMOTAXIS_TRANSDUC_2"/>
    <property type="match status" value="1"/>
</dbReference>
<evidence type="ECO:0000256" key="5">
    <source>
        <dbReference type="ARBA" id="ARBA00023136"/>
    </source>
</evidence>
<dbReference type="SMART" id="SM00304">
    <property type="entry name" value="HAMP"/>
    <property type="match status" value="1"/>
</dbReference>
<dbReference type="EMBL" id="PVNP01000193">
    <property type="protein sequence ID" value="PRO72004.1"/>
    <property type="molecule type" value="Genomic_DNA"/>
</dbReference>
<feature type="transmembrane region" description="Helical" evidence="9">
    <location>
        <begin position="15"/>
        <end position="36"/>
    </location>
</feature>
<dbReference type="GO" id="GO:0005886">
    <property type="term" value="C:plasma membrane"/>
    <property type="evidence" value="ECO:0007669"/>
    <property type="project" value="UniProtKB-SubCell"/>
</dbReference>
<feature type="domain" description="Methyl-accepting transducer" evidence="10">
    <location>
        <begin position="293"/>
        <end position="529"/>
    </location>
</feature>
<reference evidence="13" key="1">
    <citation type="journal article" date="2020" name="Int. J. Syst. Evol. Microbiol.">
        <title>Alteromonas alba sp. nov., a marine bacterium isolated from the seawater of the West Pacific Ocean.</title>
        <authorList>
            <person name="Sun C."/>
            <person name="Wu Y.-H."/>
            <person name="Xamxidin M."/>
            <person name="Cheng H."/>
            <person name="Xu X.-W."/>
        </authorList>
    </citation>
    <scope>NUCLEOTIDE SEQUENCE [LARGE SCALE GENOMIC DNA]</scope>
    <source>
        <strain evidence="13">190</strain>
    </source>
</reference>
<proteinExistence type="inferred from homology"/>
<dbReference type="InterPro" id="IPR004089">
    <property type="entry name" value="MCPsignal_dom"/>
</dbReference>
<evidence type="ECO:0000259" key="10">
    <source>
        <dbReference type="PROSITE" id="PS50111"/>
    </source>
</evidence>
<dbReference type="InterPro" id="IPR033480">
    <property type="entry name" value="sCache_2"/>
</dbReference>
<evidence type="ECO:0000259" key="11">
    <source>
        <dbReference type="PROSITE" id="PS50885"/>
    </source>
</evidence>
<dbReference type="CDD" id="cd06225">
    <property type="entry name" value="HAMP"/>
    <property type="match status" value="1"/>
</dbReference>
<dbReference type="Pfam" id="PF17200">
    <property type="entry name" value="sCache_2"/>
    <property type="match status" value="1"/>
</dbReference>
<dbReference type="SMART" id="SM01049">
    <property type="entry name" value="Cache_2"/>
    <property type="match status" value="1"/>
</dbReference>
<evidence type="ECO:0000256" key="8">
    <source>
        <dbReference type="PROSITE-ProRule" id="PRU00284"/>
    </source>
</evidence>
<accession>A0A2S9V6G0</accession>
<evidence type="ECO:0000256" key="7">
    <source>
        <dbReference type="ARBA" id="ARBA00029447"/>
    </source>
</evidence>
<evidence type="ECO:0000256" key="3">
    <source>
        <dbReference type="ARBA" id="ARBA00022692"/>
    </source>
</evidence>
<sequence length="565" mass="62094">MYLESPVNLSIKQKLLLISIVPVLILGGVMTFFSIFQVNQQAEERLSSSREVMINDREKEVKALLEMAVSLVKPIYENGGSMEEAAALLRQFQFGESGYIFGYTDKGVRVLNGQSPDRIGDSFWDLQDSNGVYLVRELVAAGKKNGLAKGNHYVTYHFPKPGEREPHPKLSYSAYFSDWQLMIGTGFYIDEVDRELAVIEDAVYRSRNHLVTLLIVSCIVLGAVSFVIGLLVRRSITRPLDEVNSSIKKLAQGNGDLTRKVEVDDQFEMGTLANNVNQLLANLHQMMCMIRDVTKDIEQETTHLDGRASDLNVIAEEQQSNTDQIATAVTELSHSSQNVTQHASAAAEAAQQAEQQSELADKTVDETVSSMNQLAEEISRASNVVQRVGGDVDGIVNLLHVIENIAAQTNLLALNAAIEAARAGEQGRGFAVVADEVRSLASKTQDSTEQIQDMIQRLQSGSQSALETMQSSLDKSQETQLRVEATREALLAIITATQTINQMNAEIAAAAHEQSEVSADISVRVNEVNEHTGQLAKASSDNKQGCKILNDKTDRLEKLVGQFRL</sequence>
<organism evidence="12 13">
    <name type="scientific">Alteromonas alba</name>
    <dbReference type="NCBI Taxonomy" id="2079529"/>
    <lineage>
        <taxon>Bacteria</taxon>
        <taxon>Pseudomonadati</taxon>
        <taxon>Pseudomonadota</taxon>
        <taxon>Gammaproteobacteria</taxon>
        <taxon>Alteromonadales</taxon>
        <taxon>Alteromonadaceae</taxon>
        <taxon>Alteromonas/Salinimonas group</taxon>
        <taxon>Alteromonas</taxon>
    </lineage>
</organism>
<dbReference type="SUPFAM" id="SSF58104">
    <property type="entry name" value="Methyl-accepting chemotaxis protein (MCP) signaling domain"/>
    <property type="match status" value="1"/>
</dbReference>
<dbReference type="InterPro" id="IPR003660">
    <property type="entry name" value="HAMP_dom"/>
</dbReference>
<evidence type="ECO:0000256" key="9">
    <source>
        <dbReference type="SAM" id="Phobius"/>
    </source>
</evidence>
<protein>
    <submittedName>
        <fullName evidence="12">Methyl-accepting chemotaxis protein</fullName>
    </submittedName>
</protein>
<keyword evidence="5 9" id="KW-0472">Membrane</keyword>
<dbReference type="Gene3D" id="3.30.450.20">
    <property type="entry name" value="PAS domain"/>
    <property type="match status" value="1"/>
</dbReference>
<dbReference type="GO" id="GO:0006935">
    <property type="term" value="P:chemotaxis"/>
    <property type="evidence" value="ECO:0007669"/>
    <property type="project" value="UniProtKB-ARBA"/>
</dbReference>
<dbReference type="GO" id="GO:0007165">
    <property type="term" value="P:signal transduction"/>
    <property type="evidence" value="ECO:0007669"/>
    <property type="project" value="UniProtKB-KW"/>
</dbReference>
<feature type="transmembrane region" description="Helical" evidence="9">
    <location>
        <begin position="210"/>
        <end position="232"/>
    </location>
</feature>
<evidence type="ECO:0000256" key="1">
    <source>
        <dbReference type="ARBA" id="ARBA00004651"/>
    </source>
</evidence>
<dbReference type="SMART" id="SM00283">
    <property type="entry name" value="MA"/>
    <property type="match status" value="1"/>
</dbReference>
<dbReference type="Pfam" id="PF00672">
    <property type="entry name" value="HAMP"/>
    <property type="match status" value="1"/>
</dbReference>
<evidence type="ECO:0000313" key="13">
    <source>
        <dbReference type="Proteomes" id="UP000238949"/>
    </source>
</evidence>
<comment type="subcellular location">
    <subcellularLocation>
        <location evidence="1">Cell membrane</location>
        <topology evidence="1">Multi-pass membrane protein</topology>
    </subcellularLocation>
</comment>
<dbReference type="PANTHER" id="PTHR32089">
    <property type="entry name" value="METHYL-ACCEPTING CHEMOTAXIS PROTEIN MCPB"/>
    <property type="match status" value="1"/>
</dbReference>
<gene>
    <name evidence="12" type="ORF">C6Y40_18960</name>
</gene>
<dbReference type="OrthoDB" id="2489132at2"/>
<name>A0A2S9V6G0_9ALTE</name>
<evidence type="ECO:0000313" key="12">
    <source>
        <dbReference type="EMBL" id="PRO72004.1"/>
    </source>
</evidence>
<dbReference type="Proteomes" id="UP000238949">
    <property type="component" value="Unassembled WGS sequence"/>
</dbReference>
<comment type="caution">
    <text evidence="12">The sequence shown here is derived from an EMBL/GenBank/DDBJ whole genome shotgun (WGS) entry which is preliminary data.</text>
</comment>
<dbReference type="PROSITE" id="PS50885">
    <property type="entry name" value="HAMP"/>
    <property type="match status" value="1"/>
</dbReference>
<feature type="domain" description="HAMP" evidence="11">
    <location>
        <begin position="234"/>
        <end position="288"/>
    </location>
</feature>
<dbReference type="Gene3D" id="1.10.287.950">
    <property type="entry name" value="Methyl-accepting chemotaxis protein"/>
    <property type="match status" value="1"/>
</dbReference>
<keyword evidence="13" id="KW-1185">Reference proteome</keyword>
<keyword evidence="3 9" id="KW-0812">Transmembrane</keyword>
<dbReference type="FunFam" id="1.10.287.950:FF:000001">
    <property type="entry name" value="Methyl-accepting chemotaxis sensory transducer"/>
    <property type="match status" value="1"/>
</dbReference>
<evidence type="ECO:0000256" key="2">
    <source>
        <dbReference type="ARBA" id="ARBA00022475"/>
    </source>
</evidence>
<keyword evidence="6 8" id="KW-0807">Transducer</keyword>
<dbReference type="AlphaFoldDB" id="A0A2S9V6G0"/>
<dbReference type="Pfam" id="PF00015">
    <property type="entry name" value="MCPsignal"/>
    <property type="match status" value="1"/>
</dbReference>
<evidence type="ECO:0000256" key="6">
    <source>
        <dbReference type="ARBA" id="ARBA00023224"/>
    </source>
</evidence>
<keyword evidence="2" id="KW-1003">Cell membrane</keyword>
<keyword evidence="4 9" id="KW-1133">Transmembrane helix</keyword>
<dbReference type="CDD" id="cd11386">
    <property type="entry name" value="MCP_signal"/>
    <property type="match status" value="1"/>
</dbReference>
<evidence type="ECO:0000256" key="4">
    <source>
        <dbReference type="ARBA" id="ARBA00022989"/>
    </source>
</evidence>
<dbReference type="PANTHER" id="PTHR32089:SF119">
    <property type="entry name" value="METHYL-ACCEPTING CHEMOTAXIS PROTEIN CTPL"/>
    <property type="match status" value="1"/>
</dbReference>